<protein>
    <submittedName>
        <fullName evidence="1">Uncharacterized protein</fullName>
    </submittedName>
</protein>
<sequence length="160" mass="17546">MQLRVAKVLRVSSVRSENVPVGCPSSGPGMRGQAEDAPSQVRRTLERSYLLGGTFIVSLLGKTGFGEVTTVVWARVDVFCSSLMVEVTRSFVGDLLKVVLGLSDNSDIAWVIYILQNQRKKQQHSMSLCFGIHAHFIKNSYLRSKGSSFCNSGFQTGTVK</sequence>
<organism evidence="1 2">
    <name type="scientific">Caerostris darwini</name>
    <dbReference type="NCBI Taxonomy" id="1538125"/>
    <lineage>
        <taxon>Eukaryota</taxon>
        <taxon>Metazoa</taxon>
        <taxon>Ecdysozoa</taxon>
        <taxon>Arthropoda</taxon>
        <taxon>Chelicerata</taxon>
        <taxon>Arachnida</taxon>
        <taxon>Araneae</taxon>
        <taxon>Araneomorphae</taxon>
        <taxon>Entelegynae</taxon>
        <taxon>Araneoidea</taxon>
        <taxon>Araneidae</taxon>
        <taxon>Caerostris</taxon>
    </lineage>
</organism>
<dbReference type="Proteomes" id="UP001054837">
    <property type="component" value="Unassembled WGS sequence"/>
</dbReference>
<dbReference type="AlphaFoldDB" id="A0AAV4VA60"/>
<keyword evidence="2" id="KW-1185">Reference proteome</keyword>
<reference evidence="1 2" key="1">
    <citation type="submission" date="2021-06" db="EMBL/GenBank/DDBJ databases">
        <title>Caerostris darwini draft genome.</title>
        <authorList>
            <person name="Kono N."/>
            <person name="Arakawa K."/>
        </authorList>
    </citation>
    <scope>NUCLEOTIDE SEQUENCE [LARGE SCALE GENOMIC DNA]</scope>
</reference>
<dbReference type="EMBL" id="BPLQ01012583">
    <property type="protein sequence ID" value="GIY66375.1"/>
    <property type="molecule type" value="Genomic_DNA"/>
</dbReference>
<comment type="caution">
    <text evidence="1">The sequence shown here is derived from an EMBL/GenBank/DDBJ whole genome shotgun (WGS) entry which is preliminary data.</text>
</comment>
<evidence type="ECO:0000313" key="2">
    <source>
        <dbReference type="Proteomes" id="UP001054837"/>
    </source>
</evidence>
<name>A0AAV4VA60_9ARAC</name>
<gene>
    <name evidence="1" type="ORF">CDAR_22561</name>
</gene>
<evidence type="ECO:0000313" key="1">
    <source>
        <dbReference type="EMBL" id="GIY66375.1"/>
    </source>
</evidence>
<proteinExistence type="predicted"/>
<accession>A0AAV4VA60</accession>